<evidence type="ECO:0000256" key="1">
    <source>
        <dbReference type="SAM" id="Phobius"/>
    </source>
</evidence>
<proteinExistence type="predicted"/>
<reference evidence="3" key="1">
    <citation type="submission" date="2023-07" db="EMBL/GenBank/DDBJ databases">
        <title>30 novel species of actinomycetes from the DSMZ collection.</title>
        <authorList>
            <person name="Nouioui I."/>
        </authorList>
    </citation>
    <scope>NUCLEOTIDE SEQUENCE [LARGE SCALE GENOMIC DNA]</scope>
    <source>
        <strain evidence="3">DSM 41921</strain>
    </source>
</reference>
<gene>
    <name evidence="2" type="ORF">RM641_09290</name>
</gene>
<feature type="transmembrane region" description="Helical" evidence="1">
    <location>
        <begin position="97"/>
        <end position="123"/>
    </location>
</feature>
<keyword evidence="3" id="KW-1185">Reference proteome</keyword>
<feature type="transmembrane region" description="Helical" evidence="1">
    <location>
        <begin position="135"/>
        <end position="158"/>
    </location>
</feature>
<sequence length="227" mass="23569">MTVAADEPGSERPMRRAKAARVTTGIAAVAVALVLALALTSSPERFGLPASPEVFENVHAVGRSSEAFIFVWALIALPVAGLLHTPSALARRARVGAGWALVAGYWLYVVLMAAVAWEVAGFFPATDAPGKQGGLFGAAILLVVSPPLFVVGSGGVFREGRERGTPVQDQLTAFAILCCGFIGLVTGLTTGYNFSFPRAGFPAVFLPGGALWGLTAGQPWAWASARC</sequence>
<feature type="transmembrane region" description="Helical" evidence="1">
    <location>
        <begin position="204"/>
        <end position="223"/>
    </location>
</feature>
<feature type="transmembrane region" description="Helical" evidence="1">
    <location>
        <begin position="19"/>
        <end position="39"/>
    </location>
</feature>
<evidence type="ECO:0000313" key="2">
    <source>
        <dbReference type="EMBL" id="MDT0387616.1"/>
    </source>
</evidence>
<name>A0ABU2P6Y3_9ACTN</name>
<keyword evidence="1" id="KW-0812">Transmembrane</keyword>
<organism evidence="2 3">
    <name type="scientific">Streptomyces dubilierae</name>
    <dbReference type="NCBI Taxonomy" id="3075533"/>
    <lineage>
        <taxon>Bacteria</taxon>
        <taxon>Bacillati</taxon>
        <taxon>Actinomycetota</taxon>
        <taxon>Actinomycetes</taxon>
        <taxon>Kitasatosporales</taxon>
        <taxon>Streptomycetaceae</taxon>
        <taxon>Streptomyces</taxon>
    </lineage>
</organism>
<dbReference type="Proteomes" id="UP001183586">
    <property type="component" value="Unassembled WGS sequence"/>
</dbReference>
<evidence type="ECO:0000313" key="3">
    <source>
        <dbReference type="Proteomes" id="UP001183586"/>
    </source>
</evidence>
<dbReference type="RefSeq" id="WP_311680457.1">
    <property type="nucleotide sequence ID" value="NZ_JAVREU010000002.1"/>
</dbReference>
<keyword evidence="1" id="KW-0472">Membrane</keyword>
<feature type="transmembrane region" description="Helical" evidence="1">
    <location>
        <begin position="67"/>
        <end position="85"/>
    </location>
</feature>
<dbReference type="EMBL" id="JAVREU010000002">
    <property type="protein sequence ID" value="MDT0387616.1"/>
    <property type="molecule type" value="Genomic_DNA"/>
</dbReference>
<protein>
    <submittedName>
        <fullName evidence="2">Uncharacterized protein</fullName>
    </submittedName>
</protein>
<feature type="transmembrane region" description="Helical" evidence="1">
    <location>
        <begin position="170"/>
        <end position="192"/>
    </location>
</feature>
<accession>A0ABU2P6Y3</accession>
<keyword evidence="1" id="KW-1133">Transmembrane helix</keyword>
<comment type="caution">
    <text evidence="2">The sequence shown here is derived from an EMBL/GenBank/DDBJ whole genome shotgun (WGS) entry which is preliminary data.</text>
</comment>